<keyword evidence="4 6" id="KW-1133">Transmembrane helix</keyword>
<sequence length="401" mass="44302">MKSDVEHPRMGTSPPRVNGVGVIFGISGRRALKLYTLSVATVMALFLVIAWSIDLAENFDDVVEVAARNELNASWLLARYLVYRMADIVTRLLPVACFIGLFIAEMWRTIRLESTIMAASGWSPVQTLLVVTIFGVGVGALQFSLERDLRPAAIFAQVDLETGSYARRFKRGVSDEARWFVVGRDILRAHVKSDGEPEFRDLELYRGAGKGDLQDVVVAERAIPTDRYNIWQLRDAYLWARLPGRPSAGDSRPASDKFFLVSRYATLELEIDLLPVQLEYHGVPAFYLPEKALRELEYARHAVKESEVSSARARRTASAVLPGSFALLGASLAPLAGSGRVRSVWKMLMLLLCGYAALVTLKVFWALGELGAVSAPVSAWFAVVAALAGTLAATWWQARLR</sequence>
<keyword evidence="8" id="KW-1185">Reference proteome</keyword>
<dbReference type="GO" id="GO:0015920">
    <property type="term" value="P:lipopolysaccharide transport"/>
    <property type="evidence" value="ECO:0007669"/>
    <property type="project" value="TreeGrafter"/>
</dbReference>
<feature type="transmembrane region" description="Helical" evidence="6">
    <location>
        <begin position="81"/>
        <end position="104"/>
    </location>
</feature>
<dbReference type="Pfam" id="PF03739">
    <property type="entry name" value="LptF_LptG"/>
    <property type="match status" value="1"/>
</dbReference>
<name>A0A7X3LT73_9HYPH</name>
<evidence type="ECO:0000313" key="7">
    <source>
        <dbReference type="EMBL" id="MXN64641.1"/>
    </source>
</evidence>
<accession>A0A7X3LT73</accession>
<reference evidence="7 8" key="1">
    <citation type="submission" date="2019-12" db="EMBL/GenBank/DDBJ databases">
        <authorList>
            <person name="Li M."/>
        </authorList>
    </citation>
    <scope>NUCLEOTIDE SEQUENCE [LARGE SCALE GENOMIC DNA]</scope>
    <source>
        <strain evidence="7 8">GBMRC 2046</strain>
    </source>
</reference>
<dbReference type="PANTHER" id="PTHR33529">
    <property type="entry name" value="SLR0882 PROTEIN-RELATED"/>
    <property type="match status" value="1"/>
</dbReference>
<dbReference type="RefSeq" id="WP_160774903.1">
    <property type="nucleotide sequence ID" value="NZ_WUMV01000003.1"/>
</dbReference>
<evidence type="ECO:0000256" key="2">
    <source>
        <dbReference type="ARBA" id="ARBA00022475"/>
    </source>
</evidence>
<proteinExistence type="predicted"/>
<feature type="transmembrane region" description="Helical" evidence="6">
    <location>
        <begin position="34"/>
        <end position="53"/>
    </location>
</feature>
<evidence type="ECO:0000256" key="3">
    <source>
        <dbReference type="ARBA" id="ARBA00022692"/>
    </source>
</evidence>
<comment type="subcellular location">
    <subcellularLocation>
        <location evidence="1">Cell membrane</location>
        <topology evidence="1">Multi-pass membrane protein</topology>
    </subcellularLocation>
</comment>
<keyword evidence="3 6" id="KW-0812">Transmembrane</keyword>
<comment type="caution">
    <text evidence="7">The sequence shown here is derived from an EMBL/GenBank/DDBJ whole genome shotgun (WGS) entry which is preliminary data.</text>
</comment>
<dbReference type="AlphaFoldDB" id="A0A7X3LT73"/>
<evidence type="ECO:0000256" key="1">
    <source>
        <dbReference type="ARBA" id="ARBA00004651"/>
    </source>
</evidence>
<organism evidence="7 8">
    <name type="scientific">Stappia sediminis</name>
    <dbReference type="NCBI Taxonomy" id="2692190"/>
    <lineage>
        <taxon>Bacteria</taxon>
        <taxon>Pseudomonadati</taxon>
        <taxon>Pseudomonadota</taxon>
        <taxon>Alphaproteobacteria</taxon>
        <taxon>Hyphomicrobiales</taxon>
        <taxon>Stappiaceae</taxon>
        <taxon>Stappia</taxon>
    </lineage>
</organism>
<dbReference type="GO" id="GO:0043190">
    <property type="term" value="C:ATP-binding cassette (ABC) transporter complex"/>
    <property type="evidence" value="ECO:0007669"/>
    <property type="project" value="TreeGrafter"/>
</dbReference>
<feature type="transmembrane region" description="Helical" evidence="6">
    <location>
        <begin position="319"/>
        <end position="336"/>
    </location>
</feature>
<keyword evidence="2" id="KW-1003">Cell membrane</keyword>
<evidence type="ECO:0000256" key="6">
    <source>
        <dbReference type="SAM" id="Phobius"/>
    </source>
</evidence>
<feature type="transmembrane region" description="Helical" evidence="6">
    <location>
        <begin position="348"/>
        <end position="367"/>
    </location>
</feature>
<feature type="transmembrane region" description="Helical" evidence="6">
    <location>
        <begin position="125"/>
        <end position="145"/>
    </location>
</feature>
<protein>
    <submittedName>
        <fullName evidence="7">LptF/LptG family permease</fullName>
    </submittedName>
</protein>
<evidence type="ECO:0000313" key="8">
    <source>
        <dbReference type="Proteomes" id="UP000433101"/>
    </source>
</evidence>
<evidence type="ECO:0000256" key="4">
    <source>
        <dbReference type="ARBA" id="ARBA00022989"/>
    </source>
</evidence>
<dbReference type="Proteomes" id="UP000433101">
    <property type="component" value="Unassembled WGS sequence"/>
</dbReference>
<gene>
    <name evidence="7" type="ORF">GR183_06970</name>
</gene>
<dbReference type="EMBL" id="WUMV01000003">
    <property type="protein sequence ID" value="MXN64641.1"/>
    <property type="molecule type" value="Genomic_DNA"/>
</dbReference>
<feature type="transmembrane region" description="Helical" evidence="6">
    <location>
        <begin position="379"/>
        <end position="398"/>
    </location>
</feature>
<dbReference type="InterPro" id="IPR005495">
    <property type="entry name" value="LptG/LptF_permease"/>
</dbReference>
<evidence type="ECO:0000256" key="5">
    <source>
        <dbReference type="ARBA" id="ARBA00023136"/>
    </source>
</evidence>
<keyword evidence="5 6" id="KW-0472">Membrane</keyword>
<dbReference type="PANTHER" id="PTHR33529:SF6">
    <property type="entry name" value="YJGP_YJGQ FAMILY PERMEASE"/>
    <property type="match status" value="1"/>
</dbReference>